<evidence type="ECO:0000259" key="1">
    <source>
        <dbReference type="Pfam" id="PF01814"/>
    </source>
</evidence>
<accession>A0A831RLV7</accession>
<dbReference type="EMBL" id="DRKP01000140">
    <property type="protein sequence ID" value="HEB97073.1"/>
    <property type="molecule type" value="Genomic_DNA"/>
</dbReference>
<comment type="caution">
    <text evidence="2">The sequence shown here is derived from an EMBL/GenBank/DDBJ whole genome shotgun (WGS) entry which is preliminary data.</text>
</comment>
<evidence type="ECO:0000313" key="2">
    <source>
        <dbReference type="EMBL" id="HEB97073.1"/>
    </source>
</evidence>
<gene>
    <name evidence="2" type="ORF">ENI96_11660</name>
</gene>
<reference evidence="2" key="1">
    <citation type="journal article" date="2020" name="mSystems">
        <title>Genome- and Community-Level Interaction Insights into Carbon Utilization and Element Cycling Functions of Hydrothermarchaeota in Hydrothermal Sediment.</title>
        <authorList>
            <person name="Zhou Z."/>
            <person name="Liu Y."/>
            <person name="Xu W."/>
            <person name="Pan J."/>
            <person name="Luo Z.H."/>
            <person name="Li M."/>
        </authorList>
    </citation>
    <scope>NUCLEOTIDE SEQUENCE [LARGE SCALE GENOMIC DNA]</scope>
    <source>
        <strain evidence="2">HyVt-443</strain>
    </source>
</reference>
<feature type="domain" description="Hemerythrin-like" evidence="1">
    <location>
        <begin position="5"/>
        <end position="138"/>
    </location>
</feature>
<dbReference type="CDD" id="cd12108">
    <property type="entry name" value="Hr-like"/>
    <property type="match status" value="1"/>
</dbReference>
<dbReference type="PANTHER" id="PTHR39966">
    <property type="entry name" value="BLL2471 PROTEIN-RELATED"/>
    <property type="match status" value="1"/>
</dbReference>
<dbReference type="Gene3D" id="1.20.120.520">
    <property type="entry name" value="nmb1532 protein domain like"/>
    <property type="match status" value="1"/>
</dbReference>
<dbReference type="InterPro" id="IPR012312">
    <property type="entry name" value="Hemerythrin-like"/>
</dbReference>
<dbReference type="Pfam" id="PF01814">
    <property type="entry name" value="Hemerythrin"/>
    <property type="match status" value="1"/>
</dbReference>
<dbReference type="GO" id="GO:0005886">
    <property type="term" value="C:plasma membrane"/>
    <property type="evidence" value="ECO:0007669"/>
    <property type="project" value="TreeGrafter"/>
</dbReference>
<dbReference type="Proteomes" id="UP000886251">
    <property type="component" value="Unassembled WGS sequence"/>
</dbReference>
<sequence length="184" mass="21826">MHRLLEKLIQEHRNLERVLDLLSAQLDRFFAGEESDFDLKIELMEYIETFADQGHHPLEERLFQAALDRAGERRELLERLTRQHQDLVQLTRRFRLSLENILQDGMMTRAELETQGREYIALQRQHIDLEESEAFPLLEELLTEEEWARVAREMPGRTDPVFETPDQVRFHNLVSYLAAGGERD</sequence>
<proteinExistence type="predicted"/>
<dbReference type="AlphaFoldDB" id="A0A831RLV7"/>
<organism evidence="2">
    <name type="scientific">Sedimenticola thiotaurini</name>
    <dbReference type="NCBI Taxonomy" id="1543721"/>
    <lineage>
        <taxon>Bacteria</taxon>
        <taxon>Pseudomonadati</taxon>
        <taxon>Pseudomonadota</taxon>
        <taxon>Gammaproteobacteria</taxon>
        <taxon>Chromatiales</taxon>
        <taxon>Sedimenticolaceae</taxon>
        <taxon>Sedimenticola</taxon>
    </lineage>
</organism>
<protein>
    <submittedName>
        <fullName evidence="2">Purine catabolism protein pucG</fullName>
    </submittedName>
</protein>
<dbReference type="PANTHER" id="PTHR39966:SF1">
    <property type="entry name" value="HEMERYTHRIN-LIKE DOMAIN-CONTAINING PROTEIN"/>
    <property type="match status" value="1"/>
</dbReference>
<name>A0A831RLV7_9GAMM</name>